<evidence type="ECO:0000313" key="1">
    <source>
        <dbReference type="EMBL" id="AWP14057.1"/>
    </source>
</evidence>
<dbReference type="EMBL" id="CP026257">
    <property type="protein sequence ID" value="AWP14057.1"/>
    <property type="molecule type" value="Genomic_DNA"/>
</dbReference>
<reference evidence="1 2" key="1">
    <citation type="submission" date="2017-12" db="EMBL/GenBank/DDBJ databases">
        <title>Integrating genomic resources of turbot (Scophthalmus maximus) in depth evaluation of genetic and physical mapping variation across individuals.</title>
        <authorList>
            <person name="Martinez P."/>
        </authorList>
    </citation>
    <scope>NUCLEOTIDE SEQUENCE [LARGE SCALE GENOMIC DNA]</scope>
</reference>
<organism evidence="1 2">
    <name type="scientific">Scophthalmus maximus</name>
    <name type="common">Turbot</name>
    <name type="synonym">Psetta maxima</name>
    <dbReference type="NCBI Taxonomy" id="52904"/>
    <lineage>
        <taxon>Eukaryota</taxon>
        <taxon>Metazoa</taxon>
        <taxon>Chordata</taxon>
        <taxon>Craniata</taxon>
        <taxon>Vertebrata</taxon>
        <taxon>Euteleostomi</taxon>
        <taxon>Actinopterygii</taxon>
        <taxon>Neopterygii</taxon>
        <taxon>Teleostei</taxon>
        <taxon>Neoteleostei</taxon>
        <taxon>Acanthomorphata</taxon>
        <taxon>Carangaria</taxon>
        <taxon>Pleuronectiformes</taxon>
        <taxon>Pleuronectoidei</taxon>
        <taxon>Scophthalmidae</taxon>
        <taxon>Scophthalmus</taxon>
    </lineage>
</organism>
<dbReference type="AlphaFoldDB" id="A0A2U9CBV0"/>
<protein>
    <submittedName>
        <fullName evidence="1">Uncharacterized protein</fullName>
    </submittedName>
</protein>
<proteinExistence type="predicted"/>
<gene>
    <name evidence="1" type="ORF">SMAX5B_017975</name>
</gene>
<keyword evidence="2" id="KW-1185">Reference proteome</keyword>
<accession>A0A2U9CBV0</accession>
<name>A0A2U9CBV0_SCOMX</name>
<sequence>MSTATATHPAALFATGSVASGGLLIMLSEDRGQIGDDKGGLVQLLGHEGHPAWAQHLVILPWSKSTTQSPDRPRAARARALLHSIGLV</sequence>
<dbReference type="Proteomes" id="UP000246464">
    <property type="component" value="Chromosome 15"/>
</dbReference>
<evidence type="ECO:0000313" key="2">
    <source>
        <dbReference type="Proteomes" id="UP000246464"/>
    </source>
</evidence>